<dbReference type="InterPro" id="IPR018027">
    <property type="entry name" value="Asn/Gln_amidotransferase"/>
</dbReference>
<evidence type="ECO:0000313" key="12">
    <source>
        <dbReference type="EMBL" id="AKM82013.1"/>
    </source>
</evidence>
<comment type="catalytic activity">
    <reaction evidence="9 10">
        <text>L-glutamyl-tRNA(Gln) + L-glutamine + ATP + H2O = L-glutaminyl-tRNA(Gln) + L-glutamate + ADP + phosphate + H(+)</text>
        <dbReference type="Rhea" id="RHEA:17521"/>
        <dbReference type="Rhea" id="RHEA-COMP:9681"/>
        <dbReference type="Rhea" id="RHEA-COMP:9684"/>
        <dbReference type="ChEBI" id="CHEBI:15377"/>
        <dbReference type="ChEBI" id="CHEBI:15378"/>
        <dbReference type="ChEBI" id="CHEBI:29985"/>
        <dbReference type="ChEBI" id="CHEBI:30616"/>
        <dbReference type="ChEBI" id="CHEBI:43474"/>
        <dbReference type="ChEBI" id="CHEBI:58359"/>
        <dbReference type="ChEBI" id="CHEBI:78520"/>
        <dbReference type="ChEBI" id="CHEBI:78521"/>
        <dbReference type="ChEBI" id="CHEBI:456216"/>
    </reaction>
</comment>
<dbReference type="InterPro" id="IPR017958">
    <property type="entry name" value="Gln-tRNA_amidoTrfase_suB_CS"/>
</dbReference>
<comment type="subunit">
    <text evidence="2 10">Heterotrimer of A, B and C subunits.</text>
</comment>
<dbReference type="InterPro" id="IPR006075">
    <property type="entry name" value="Asn/Gln-tRNA_Trfase_suB/E_cat"/>
</dbReference>
<dbReference type="GO" id="GO:0005524">
    <property type="term" value="F:ATP binding"/>
    <property type="evidence" value="ECO:0007669"/>
    <property type="project" value="UniProtKB-KW"/>
</dbReference>
<dbReference type="Pfam" id="PF02934">
    <property type="entry name" value="GatB_N"/>
    <property type="match status" value="1"/>
</dbReference>
<gene>
    <name evidence="10" type="primary">gatB</name>
    <name evidence="12" type="ORF">UT28_C0001G0202</name>
</gene>
<dbReference type="Pfam" id="PF02637">
    <property type="entry name" value="GatB_Yqey"/>
    <property type="match status" value="1"/>
</dbReference>
<dbReference type="EMBL" id="CP011213">
    <property type="protein sequence ID" value="AKM82013.1"/>
    <property type="molecule type" value="Genomic_DNA"/>
</dbReference>
<dbReference type="GO" id="GO:0050566">
    <property type="term" value="F:asparaginyl-tRNA synthase (glutamine-hydrolyzing) activity"/>
    <property type="evidence" value="ECO:0007669"/>
    <property type="project" value="RHEA"/>
</dbReference>
<dbReference type="GO" id="GO:0006412">
    <property type="term" value="P:translation"/>
    <property type="evidence" value="ECO:0007669"/>
    <property type="project" value="UniProtKB-UniRule"/>
</dbReference>
<evidence type="ECO:0000256" key="9">
    <source>
        <dbReference type="ARBA" id="ARBA00047913"/>
    </source>
</evidence>
<dbReference type="STRING" id="1618337.UT28_C0001G0202"/>
<dbReference type="InterPro" id="IPR042114">
    <property type="entry name" value="GatB_C_1"/>
</dbReference>
<keyword evidence="5 10" id="KW-0067">ATP-binding</keyword>
<evidence type="ECO:0000256" key="2">
    <source>
        <dbReference type="ARBA" id="ARBA00011123"/>
    </source>
</evidence>
<dbReference type="NCBIfam" id="TIGR00133">
    <property type="entry name" value="gatB"/>
    <property type="match status" value="1"/>
</dbReference>
<feature type="domain" description="Asn/Gln amidotransferase" evidence="11">
    <location>
        <begin position="329"/>
        <end position="467"/>
    </location>
</feature>
<evidence type="ECO:0000259" key="11">
    <source>
        <dbReference type="SMART" id="SM00845"/>
    </source>
</evidence>
<sequence>MNLKTVIGLEIHVQLKTKSKMFCGCDNNAEGASPNSLVCPVCLGLPGVLPVANRQAIEWTLLSGLALNCEIADFSKFDRKHYFYPDLPKGYQVSQFDLPFCIGGYLEIVNGDKARKINLRRIHLEEDAGKLLHADGSSLVDLNRAGTPLMEIVTEPDISSPQEAKIFLQELRSIMRYLGVSSADMEKGHLRCDGNISVEVDGVEGIPVEIKNMNSFKMIERALSYEEKRQRELLENPPAGGEKIAKETRGWDDAKGVTYSQRSKEFAQDYRYFPEPDLPPFEVKQAFDFEKIKSKLPELPAQKRHRYVNELGIKLQDAEILAEDKQMAEYFEKVAKNADPKLAANWVINELKLEGILNISPEKLTEMIQMIQDGTISGKIAKEIFPEMLENGRGAQEIVEEKGLKQVGDEDELGKIIDKIILENPKPVADIKAGKDGVRGYLVGLVMQKTKGQANPAIVNQILNERMGK</sequence>
<dbReference type="PROSITE" id="PS01234">
    <property type="entry name" value="GATB"/>
    <property type="match status" value="1"/>
</dbReference>
<reference evidence="12 13" key="1">
    <citation type="journal article" date="2015" name="Nature">
        <title>rRNA introns, odd ribosomes, and small enigmatic genomes across a large radiation of phyla.</title>
        <authorList>
            <person name="Brown C.T."/>
            <person name="Hug L.A."/>
            <person name="Thomas B.C."/>
            <person name="Sharon I."/>
            <person name="Castelle C.J."/>
            <person name="Singh A."/>
            <person name="Wilkins M.J."/>
            <person name="Williams K.H."/>
            <person name="Banfield J.F."/>
        </authorList>
    </citation>
    <scope>NUCLEOTIDE SEQUENCE [LARGE SCALE GENOMIC DNA]</scope>
</reference>
<dbReference type="InterPro" id="IPR014746">
    <property type="entry name" value="Gln_synth/guanido_kin_cat_dom"/>
</dbReference>
<dbReference type="PANTHER" id="PTHR11659">
    <property type="entry name" value="GLUTAMYL-TRNA GLN AMIDOTRANSFERASE SUBUNIT B MITOCHONDRIAL AND PROKARYOTIC PET112-RELATED"/>
    <property type="match status" value="1"/>
</dbReference>
<dbReference type="PANTHER" id="PTHR11659:SF0">
    <property type="entry name" value="GLUTAMYL-TRNA(GLN) AMIDOTRANSFERASE SUBUNIT B, MITOCHONDRIAL"/>
    <property type="match status" value="1"/>
</dbReference>
<dbReference type="HAMAP" id="MF_00121">
    <property type="entry name" value="GatB"/>
    <property type="match status" value="1"/>
</dbReference>
<dbReference type="NCBIfam" id="NF004014">
    <property type="entry name" value="PRK05477.1-4"/>
    <property type="match status" value="1"/>
</dbReference>
<dbReference type="Gene3D" id="1.10.10.410">
    <property type="match status" value="1"/>
</dbReference>
<comment type="catalytic activity">
    <reaction evidence="8 10">
        <text>L-aspartyl-tRNA(Asn) + L-glutamine + ATP + H2O = L-asparaginyl-tRNA(Asn) + L-glutamate + ADP + phosphate + 2 H(+)</text>
        <dbReference type="Rhea" id="RHEA:14513"/>
        <dbReference type="Rhea" id="RHEA-COMP:9674"/>
        <dbReference type="Rhea" id="RHEA-COMP:9677"/>
        <dbReference type="ChEBI" id="CHEBI:15377"/>
        <dbReference type="ChEBI" id="CHEBI:15378"/>
        <dbReference type="ChEBI" id="CHEBI:29985"/>
        <dbReference type="ChEBI" id="CHEBI:30616"/>
        <dbReference type="ChEBI" id="CHEBI:43474"/>
        <dbReference type="ChEBI" id="CHEBI:58359"/>
        <dbReference type="ChEBI" id="CHEBI:78515"/>
        <dbReference type="ChEBI" id="CHEBI:78516"/>
        <dbReference type="ChEBI" id="CHEBI:456216"/>
    </reaction>
</comment>
<evidence type="ECO:0000256" key="8">
    <source>
        <dbReference type="ARBA" id="ARBA00047380"/>
    </source>
</evidence>
<dbReference type="FunFam" id="1.10.10.410:FF:000001">
    <property type="entry name" value="Aspartyl/glutamyl-tRNA(Asn/Gln) amidotransferase subunit B"/>
    <property type="match status" value="1"/>
</dbReference>
<accession>A0A0G4B3L9</accession>
<proteinExistence type="inferred from homology"/>
<keyword evidence="6 10" id="KW-0648">Protein biosynthesis</keyword>
<evidence type="ECO:0000313" key="13">
    <source>
        <dbReference type="Proteomes" id="UP000035648"/>
    </source>
</evidence>
<dbReference type="GO" id="GO:0070681">
    <property type="term" value="P:glutaminyl-tRNAGln biosynthesis via transamidation"/>
    <property type="evidence" value="ECO:0007669"/>
    <property type="project" value="TreeGrafter"/>
</dbReference>
<protein>
    <recommendedName>
        <fullName evidence="10">Aspartyl/glutamyl-tRNA(Asn/Gln) amidotransferase subunit B</fullName>
        <shortName evidence="10">Asp/Glu-ADT subunit B</shortName>
        <ecNumber evidence="10">6.3.5.-</ecNumber>
    </recommendedName>
</protein>
<dbReference type="PATRIC" id="fig|1618337.4.peg.199"/>
<organism evidence="12 13">
    <name type="scientific">Berkelbacteria bacterium GW2011_GWE1_39_12</name>
    <dbReference type="NCBI Taxonomy" id="1618337"/>
    <lineage>
        <taxon>Bacteria</taxon>
        <taxon>Candidatus Berkelbacteria</taxon>
    </lineage>
</organism>
<dbReference type="AlphaFoldDB" id="A0A0G4B3L9"/>
<evidence type="ECO:0000256" key="7">
    <source>
        <dbReference type="ARBA" id="ARBA00024799"/>
    </source>
</evidence>
<dbReference type="SUPFAM" id="SSF55931">
    <property type="entry name" value="Glutamine synthetase/guanido kinase"/>
    <property type="match status" value="1"/>
</dbReference>
<keyword evidence="4 10" id="KW-0547">Nucleotide-binding</keyword>
<dbReference type="SUPFAM" id="SSF89095">
    <property type="entry name" value="GatB/YqeY motif"/>
    <property type="match status" value="1"/>
</dbReference>
<dbReference type="GO" id="GO:0016740">
    <property type="term" value="F:transferase activity"/>
    <property type="evidence" value="ECO:0007669"/>
    <property type="project" value="UniProtKB-KW"/>
</dbReference>
<evidence type="ECO:0000256" key="3">
    <source>
        <dbReference type="ARBA" id="ARBA00022598"/>
    </source>
</evidence>
<dbReference type="Proteomes" id="UP000035648">
    <property type="component" value="Chromosome"/>
</dbReference>
<dbReference type="InterPro" id="IPR017959">
    <property type="entry name" value="Asn/Gln-tRNA_amidoTrfase_suB/E"/>
</dbReference>
<evidence type="ECO:0000256" key="6">
    <source>
        <dbReference type="ARBA" id="ARBA00022917"/>
    </source>
</evidence>
<dbReference type="EC" id="6.3.5.-" evidence="10"/>
<dbReference type="InterPro" id="IPR004413">
    <property type="entry name" value="GatB"/>
</dbReference>
<keyword evidence="12" id="KW-0808">Transferase</keyword>
<dbReference type="FunFam" id="1.10.150.380:FF:000001">
    <property type="entry name" value="Aspartyl/glutamyl-tRNA(Asn/Gln) amidotransferase subunit B"/>
    <property type="match status" value="1"/>
</dbReference>
<dbReference type="InterPro" id="IPR023168">
    <property type="entry name" value="GatB_Yqey_C_2"/>
</dbReference>
<dbReference type="NCBIfam" id="NF004012">
    <property type="entry name" value="PRK05477.1-2"/>
    <property type="match status" value="1"/>
</dbReference>
<evidence type="ECO:0000256" key="10">
    <source>
        <dbReference type="HAMAP-Rule" id="MF_00121"/>
    </source>
</evidence>
<evidence type="ECO:0000256" key="4">
    <source>
        <dbReference type="ARBA" id="ARBA00022741"/>
    </source>
</evidence>
<dbReference type="InterPro" id="IPR003789">
    <property type="entry name" value="Asn/Gln_tRNA_amidoTrase-B-like"/>
</dbReference>
<dbReference type="Gene3D" id="1.10.150.380">
    <property type="entry name" value="GatB domain, N-terminal subdomain"/>
    <property type="match status" value="1"/>
</dbReference>
<comment type="similarity">
    <text evidence="1 10">Belongs to the GatB/GatE family. GatB subfamily.</text>
</comment>
<name>A0A0G4B3L9_9BACT</name>
<keyword evidence="3 10" id="KW-0436">Ligase</keyword>
<comment type="function">
    <text evidence="7 10">Allows the formation of correctly charged Asn-tRNA(Asn) or Gln-tRNA(Gln) through the transamidation of misacylated Asp-tRNA(Asn) or Glu-tRNA(Gln) in organisms which lack either or both of asparaginyl-tRNA or glutaminyl-tRNA synthetases. The reaction takes place in the presence of glutamine and ATP through an activated phospho-Asp-tRNA(Asn) or phospho-Glu-tRNA(Gln).</text>
</comment>
<dbReference type="GO" id="GO:0050567">
    <property type="term" value="F:glutaminyl-tRNA synthase (glutamine-hydrolyzing) activity"/>
    <property type="evidence" value="ECO:0007669"/>
    <property type="project" value="UniProtKB-UniRule"/>
</dbReference>
<evidence type="ECO:0000256" key="1">
    <source>
        <dbReference type="ARBA" id="ARBA00005306"/>
    </source>
</evidence>
<dbReference type="SMART" id="SM00845">
    <property type="entry name" value="GatB_Yqey"/>
    <property type="match status" value="1"/>
</dbReference>
<evidence type="ECO:0000256" key="5">
    <source>
        <dbReference type="ARBA" id="ARBA00022840"/>
    </source>
</evidence>
<dbReference type="KEGG" id="bbgw:UT28_C0001G0202"/>